<evidence type="ECO:0000256" key="5">
    <source>
        <dbReference type="ARBA" id="ARBA00035356"/>
    </source>
</evidence>
<dbReference type="InterPro" id="IPR016082">
    <property type="entry name" value="Ribosomal_uL30_ferredoxin-like"/>
</dbReference>
<dbReference type="SUPFAM" id="SSF55129">
    <property type="entry name" value="Ribosomal protein L30p/L7e"/>
    <property type="match status" value="1"/>
</dbReference>
<keyword evidence="2" id="KW-0689">Ribosomal protein</keyword>
<evidence type="ECO:0000256" key="2">
    <source>
        <dbReference type="ARBA" id="ARBA00022980"/>
    </source>
</evidence>
<accession>A0A6P7TDG6</accession>
<dbReference type="GO" id="GO:0005739">
    <property type="term" value="C:mitochondrion"/>
    <property type="evidence" value="ECO:0007669"/>
    <property type="project" value="TreeGrafter"/>
</dbReference>
<proteinExistence type="inferred from homology"/>
<dbReference type="GO" id="GO:0003735">
    <property type="term" value="F:structural constituent of ribosome"/>
    <property type="evidence" value="ECO:0007669"/>
    <property type="project" value="InterPro"/>
</dbReference>
<name>A0A6P7TDG6_9MOLL</name>
<gene>
    <name evidence="8" type="primary">LOC115222886</name>
</gene>
<sequence length="225" mass="26522">MASQNLFAIFRCGLLNQSPVMYSSVRFRLVGKKEKMASKAMKWAKPLREDLVSNKCETGALEEPSMLHMVSRVKTLKGRPQREKATMFALNLTGRQNEKVVLKNIPSINQMLSKVKHLIKITPITFPNGYPEEKDFEHCLLKDNGEFVIRKEIQPIEKNVLPETVPAEKQRIVMDKKTLERHMLLHLRHYRLNMEYFPARYVYKYNQDGKEYRYSKNRTSDSHWY</sequence>
<dbReference type="CDD" id="cd01658">
    <property type="entry name" value="Ribosomal_L30"/>
    <property type="match status" value="1"/>
</dbReference>
<protein>
    <recommendedName>
        <fullName evidence="4">Large ribosomal subunit protein uL30m</fullName>
    </recommendedName>
    <alternativeName>
        <fullName evidence="5">39S ribosomal protein L30, mitochondrial</fullName>
    </alternativeName>
</protein>
<reference evidence="8" key="1">
    <citation type="submission" date="2025-08" db="UniProtKB">
        <authorList>
            <consortium name="RefSeq"/>
        </authorList>
    </citation>
    <scope>IDENTIFICATION</scope>
</reference>
<dbReference type="Proteomes" id="UP000515154">
    <property type="component" value="Linkage group LG21"/>
</dbReference>
<evidence type="ECO:0000256" key="1">
    <source>
        <dbReference type="ARBA" id="ARBA00007594"/>
    </source>
</evidence>
<dbReference type="KEGG" id="osn:115222886"/>
<dbReference type="RefSeq" id="XP_029649129.1">
    <property type="nucleotide sequence ID" value="XM_029793269.2"/>
</dbReference>
<keyword evidence="7" id="KW-1185">Reference proteome</keyword>
<evidence type="ECO:0000256" key="3">
    <source>
        <dbReference type="ARBA" id="ARBA00023274"/>
    </source>
</evidence>
<evidence type="ECO:0000313" key="7">
    <source>
        <dbReference type="Proteomes" id="UP000515154"/>
    </source>
</evidence>
<dbReference type="InterPro" id="IPR005996">
    <property type="entry name" value="Ribosomal_uL30_bac-type"/>
</dbReference>
<comment type="similarity">
    <text evidence="1">Belongs to the universal ribosomal protein uL30 family.</text>
</comment>
<dbReference type="InterPro" id="IPR036919">
    <property type="entry name" value="Ribo_uL30_ferredoxin-like_sf"/>
</dbReference>
<evidence type="ECO:0000259" key="6">
    <source>
        <dbReference type="Pfam" id="PF00327"/>
    </source>
</evidence>
<dbReference type="GO" id="GO:0015934">
    <property type="term" value="C:large ribosomal subunit"/>
    <property type="evidence" value="ECO:0007669"/>
    <property type="project" value="InterPro"/>
</dbReference>
<dbReference type="Pfam" id="PF00327">
    <property type="entry name" value="Ribosomal_L30"/>
    <property type="match status" value="1"/>
</dbReference>
<dbReference type="AlphaFoldDB" id="A0A6P7TDG6"/>
<organism evidence="7 8">
    <name type="scientific">Octopus sinensis</name>
    <name type="common">East Asian common octopus</name>
    <dbReference type="NCBI Taxonomy" id="2607531"/>
    <lineage>
        <taxon>Eukaryota</taxon>
        <taxon>Metazoa</taxon>
        <taxon>Spiralia</taxon>
        <taxon>Lophotrochozoa</taxon>
        <taxon>Mollusca</taxon>
        <taxon>Cephalopoda</taxon>
        <taxon>Coleoidea</taxon>
        <taxon>Octopodiformes</taxon>
        <taxon>Octopoda</taxon>
        <taxon>Incirrata</taxon>
        <taxon>Octopodidae</taxon>
        <taxon>Octopus</taxon>
    </lineage>
</organism>
<dbReference type="PANTHER" id="PTHR15892">
    <property type="entry name" value="MITOCHONDRIAL RIBOSOMAL PROTEIN L30"/>
    <property type="match status" value="1"/>
</dbReference>
<keyword evidence="3" id="KW-0687">Ribonucleoprotein</keyword>
<dbReference type="PANTHER" id="PTHR15892:SF2">
    <property type="entry name" value="LARGE RIBOSOMAL SUBUNIT PROTEIN UL30M"/>
    <property type="match status" value="1"/>
</dbReference>
<feature type="domain" description="Large ribosomal subunit protein uL30-like ferredoxin-like fold" evidence="6">
    <location>
        <begin position="70"/>
        <end position="119"/>
    </location>
</feature>
<dbReference type="Gene3D" id="3.30.1390.20">
    <property type="entry name" value="Ribosomal protein L30, ferredoxin-like fold domain"/>
    <property type="match status" value="1"/>
</dbReference>
<evidence type="ECO:0000256" key="4">
    <source>
        <dbReference type="ARBA" id="ARBA00035281"/>
    </source>
</evidence>
<evidence type="ECO:0000313" key="8">
    <source>
        <dbReference type="RefSeq" id="XP_029649129.1"/>
    </source>
</evidence>
<dbReference type="GO" id="GO:0006412">
    <property type="term" value="P:translation"/>
    <property type="evidence" value="ECO:0007669"/>
    <property type="project" value="InterPro"/>
</dbReference>